<dbReference type="SUPFAM" id="SSF53756">
    <property type="entry name" value="UDP-Glycosyltransferase/glycogen phosphorylase"/>
    <property type="match status" value="1"/>
</dbReference>
<dbReference type="OrthoDB" id="5835829at2759"/>
<gene>
    <name evidence="4" type="ORF">NYM_LOCUS2224</name>
</gene>
<dbReference type="PANTHER" id="PTHR48048">
    <property type="entry name" value="GLYCOSYLTRANSFERASE"/>
    <property type="match status" value="1"/>
</dbReference>
<keyword evidence="3" id="KW-0808">Transferase</keyword>
<protein>
    <recommendedName>
        <fullName evidence="5">Glycosyltransferase</fullName>
    </recommendedName>
</protein>
<accession>A0A5K0VQL2</accession>
<dbReference type="AlphaFoldDB" id="A0A5K0VQL2"/>
<sequence>MKARVVLFPTPGAGHLVSMLQLAKRILHHAPSLSITILLIHPPPAATATNSHVNAAAASGLDIDFIEIPRSEPAEGEGLVHLLRFIETHKPYVRETLASLPGVAAFVADMFCITVMDAAAELGIPSFVFYPSSAACLAATLYLPTLNQRYEGRALKEVKDNIQVPGMSPVPPTVIPGPLQDKDDPAHPWFLRTTGLYSRLDGVLVNTFHELEQKALTALADGLCTPGGRTPPVHPVGPLLGLDCAPKDGWECIEWLDRQPESSVVFLCFGSISAFSPEQVREVACGLELSGARFLWSLRVRSSHVGVDLKGVLPAGFAERTSGRGLVSPAWVPQIAILAHPAVGGFVSHFGWNSTLESVWFGVPMVAWPQFAEQAMNAFELVNGLGLGLRMVGEEVDAGTLIRGKELGRAVRALMEGEEGARAREKMKAMKESARRAVEEGRGSSYANLAAVVQQWIETVPH</sequence>
<dbReference type="Pfam" id="PF00201">
    <property type="entry name" value="UDPGT"/>
    <property type="match status" value="1"/>
</dbReference>
<dbReference type="InterPro" id="IPR050481">
    <property type="entry name" value="UDP-glycosyltransf_plant"/>
</dbReference>
<dbReference type="FunFam" id="3.40.50.2000:FF:000056">
    <property type="entry name" value="Glycosyltransferase"/>
    <property type="match status" value="1"/>
</dbReference>
<dbReference type="OMA" id="GHRFIWC"/>
<evidence type="ECO:0000256" key="3">
    <source>
        <dbReference type="ARBA" id="ARBA00022679"/>
    </source>
</evidence>
<evidence type="ECO:0008006" key="5">
    <source>
        <dbReference type="Google" id="ProtNLM"/>
    </source>
</evidence>
<evidence type="ECO:0000256" key="1">
    <source>
        <dbReference type="ARBA" id="ARBA00009995"/>
    </source>
</evidence>
<keyword evidence="2" id="KW-0328">Glycosyltransferase</keyword>
<reference evidence="4" key="1">
    <citation type="submission" date="2019-09" db="EMBL/GenBank/DDBJ databases">
        <authorList>
            <person name="Zhang L."/>
        </authorList>
    </citation>
    <scope>NUCLEOTIDE SEQUENCE</scope>
</reference>
<dbReference type="PANTHER" id="PTHR48048:SF30">
    <property type="entry name" value="GLYCOSYLTRANSFERASE"/>
    <property type="match status" value="1"/>
</dbReference>
<dbReference type="CDD" id="cd03784">
    <property type="entry name" value="GT1_Gtf-like"/>
    <property type="match status" value="1"/>
</dbReference>
<evidence type="ECO:0000313" key="4">
    <source>
        <dbReference type="EMBL" id="VVV42564.1"/>
    </source>
</evidence>
<name>A0A5K0VQL2_9MAGN</name>
<evidence type="ECO:0000256" key="2">
    <source>
        <dbReference type="ARBA" id="ARBA00022676"/>
    </source>
</evidence>
<dbReference type="Gene3D" id="3.40.50.2000">
    <property type="entry name" value="Glycogen Phosphorylase B"/>
    <property type="match status" value="2"/>
</dbReference>
<comment type="similarity">
    <text evidence="1">Belongs to the UDP-glycosyltransferase family.</text>
</comment>
<organism evidence="4">
    <name type="scientific">Nymphaea colorata</name>
    <name type="common">pocket water lily</name>
    <dbReference type="NCBI Taxonomy" id="210225"/>
    <lineage>
        <taxon>Eukaryota</taxon>
        <taxon>Viridiplantae</taxon>
        <taxon>Streptophyta</taxon>
        <taxon>Embryophyta</taxon>
        <taxon>Tracheophyta</taxon>
        <taxon>Spermatophyta</taxon>
        <taxon>Magnoliopsida</taxon>
        <taxon>Nymphaeales</taxon>
        <taxon>Nymphaeaceae</taxon>
        <taxon>Nymphaea</taxon>
    </lineage>
</organism>
<dbReference type="InterPro" id="IPR002213">
    <property type="entry name" value="UDP_glucos_trans"/>
</dbReference>
<proteinExistence type="inferred from homology"/>
<dbReference type="Gramene" id="NC1G0134070.1">
    <property type="protein sequence ID" value="NC1G0134070.1:cds"/>
    <property type="gene ID" value="NC1G0134070"/>
</dbReference>
<dbReference type="EMBL" id="LR721774">
    <property type="protein sequence ID" value="VVV42564.1"/>
    <property type="molecule type" value="Genomic_DNA"/>
</dbReference>
<dbReference type="GO" id="GO:0035251">
    <property type="term" value="F:UDP-glucosyltransferase activity"/>
    <property type="evidence" value="ECO:0007669"/>
    <property type="project" value="InterPro"/>
</dbReference>